<keyword evidence="3" id="KW-1185">Reference proteome</keyword>
<evidence type="ECO:0000259" key="1">
    <source>
        <dbReference type="Pfam" id="PF10276"/>
    </source>
</evidence>
<name>A0ABU1D791_9BURK</name>
<dbReference type="GO" id="GO:0008270">
    <property type="term" value="F:zinc ion binding"/>
    <property type="evidence" value="ECO:0007669"/>
    <property type="project" value="UniProtKB-KW"/>
</dbReference>
<keyword evidence="2" id="KW-0863">Zinc-finger</keyword>
<reference evidence="2 3" key="1">
    <citation type="submission" date="2023-08" db="EMBL/GenBank/DDBJ databases">
        <title>Alcaligenaceae gen. nov., a novel taxon isolated from the sludge of Yixing Pesticide Factory.</title>
        <authorList>
            <person name="Ruan L."/>
        </authorList>
    </citation>
    <scope>NUCLEOTIDE SEQUENCE [LARGE SCALE GENOMIC DNA]</scope>
    <source>
        <strain evidence="2 3">LG-2</strain>
    </source>
</reference>
<dbReference type="Proteomes" id="UP001232156">
    <property type="component" value="Unassembled WGS sequence"/>
</dbReference>
<keyword evidence="2" id="KW-0862">Zinc</keyword>
<keyword evidence="2" id="KW-0479">Metal-binding</keyword>
<protein>
    <submittedName>
        <fullName evidence="2">Zinc-finger domain-containing protein</fullName>
    </submittedName>
</protein>
<accession>A0ABU1D791</accession>
<feature type="domain" description="Zinc finger CHCC-type" evidence="1">
    <location>
        <begin position="30"/>
        <end position="65"/>
    </location>
</feature>
<sequence length="76" mass="8284">MSSTSENIAPEARLAQQGETVYVGADDLPVYCPGPKAPLWSMHPRVYIEIVQTGGAICPYCGTHYQLKEGEKVHGH</sequence>
<evidence type="ECO:0000313" key="2">
    <source>
        <dbReference type="EMBL" id="MDR4126255.1"/>
    </source>
</evidence>
<comment type="caution">
    <text evidence="2">The sequence shown here is derived from an EMBL/GenBank/DDBJ whole genome shotgun (WGS) entry which is preliminary data.</text>
</comment>
<gene>
    <name evidence="2" type="ORF">Q8947_09705</name>
</gene>
<organism evidence="2 3">
    <name type="scientific">Yanghanlia caeni</name>
    <dbReference type="NCBI Taxonomy" id="3064283"/>
    <lineage>
        <taxon>Bacteria</taxon>
        <taxon>Pseudomonadati</taxon>
        <taxon>Pseudomonadota</taxon>
        <taxon>Betaproteobacteria</taxon>
        <taxon>Burkholderiales</taxon>
        <taxon>Alcaligenaceae</taxon>
        <taxon>Yanghanlia</taxon>
    </lineage>
</organism>
<dbReference type="Pfam" id="PF10276">
    <property type="entry name" value="zf-CHCC"/>
    <property type="match status" value="1"/>
</dbReference>
<evidence type="ECO:0000313" key="3">
    <source>
        <dbReference type="Proteomes" id="UP001232156"/>
    </source>
</evidence>
<dbReference type="RefSeq" id="WP_165279267.1">
    <property type="nucleotide sequence ID" value="NZ_JAUZQE010000020.1"/>
</dbReference>
<dbReference type="EMBL" id="JAUZQE010000020">
    <property type="protein sequence ID" value="MDR4126255.1"/>
    <property type="molecule type" value="Genomic_DNA"/>
</dbReference>
<proteinExistence type="predicted"/>
<dbReference type="InterPro" id="IPR019401">
    <property type="entry name" value="Znf_CHCC"/>
</dbReference>
<dbReference type="Gene3D" id="2.60.260.40">
    <property type="entry name" value="q5lls5 like domains"/>
    <property type="match status" value="1"/>
</dbReference>